<feature type="compositionally biased region" description="Polar residues" evidence="1">
    <location>
        <begin position="329"/>
        <end position="343"/>
    </location>
</feature>
<reference evidence="2 3" key="1">
    <citation type="journal article" date="2008" name="Nature">
        <title>The Trichoplax genome and the nature of placozoans.</title>
        <authorList>
            <person name="Srivastava M."/>
            <person name="Begovic E."/>
            <person name="Chapman J."/>
            <person name="Putnam N.H."/>
            <person name="Hellsten U."/>
            <person name="Kawashima T."/>
            <person name="Kuo A."/>
            <person name="Mitros T."/>
            <person name="Salamov A."/>
            <person name="Carpenter M.L."/>
            <person name="Signorovitch A.Y."/>
            <person name="Moreno M.A."/>
            <person name="Kamm K."/>
            <person name="Grimwood J."/>
            <person name="Schmutz J."/>
            <person name="Shapiro H."/>
            <person name="Grigoriev I.V."/>
            <person name="Buss L.W."/>
            <person name="Schierwater B."/>
            <person name="Dellaporta S.L."/>
            <person name="Rokhsar D.S."/>
        </authorList>
    </citation>
    <scope>NUCLEOTIDE SEQUENCE [LARGE SCALE GENOMIC DNA]</scope>
    <source>
        <strain evidence="2 3">Grell-BS-1999</strain>
    </source>
</reference>
<evidence type="ECO:0000256" key="1">
    <source>
        <dbReference type="SAM" id="MobiDB-lite"/>
    </source>
</evidence>
<evidence type="ECO:0000313" key="2">
    <source>
        <dbReference type="EMBL" id="EDV27319.1"/>
    </source>
</evidence>
<dbReference type="PhylomeDB" id="B3RMQ7"/>
<dbReference type="HOGENOM" id="CLU_396062_0_0_1"/>
<gene>
    <name evidence="2" type="ORF">TRIADDRAFT_52888</name>
</gene>
<dbReference type="RefSeq" id="XP_002109153.1">
    <property type="nucleotide sequence ID" value="XM_002109117.1"/>
</dbReference>
<dbReference type="AlphaFoldDB" id="B3RMQ7"/>
<keyword evidence="3" id="KW-1185">Reference proteome</keyword>
<evidence type="ECO:0000313" key="3">
    <source>
        <dbReference type="Proteomes" id="UP000009022"/>
    </source>
</evidence>
<dbReference type="EMBL" id="DS985242">
    <property type="protein sequence ID" value="EDV27319.1"/>
    <property type="molecule type" value="Genomic_DNA"/>
</dbReference>
<feature type="region of interest" description="Disordered" evidence="1">
    <location>
        <begin position="323"/>
        <end position="350"/>
    </location>
</feature>
<feature type="compositionally biased region" description="Polar residues" evidence="1">
    <location>
        <begin position="56"/>
        <end position="83"/>
    </location>
</feature>
<name>B3RMQ7_TRIAD</name>
<dbReference type="CTD" id="6750368"/>
<proteinExistence type="predicted"/>
<feature type="compositionally biased region" description="Basic and acidic residues" evidence="1">
    <location>
        <begin position="648"/>
        <end position="665"/>
    </location>
</feature>
<dbReference type="KEGG" id="tad:TRIADDRAFT_52888"/>
<dbReference type="InParanoid" id="B3RMQ7"/>
<sequence length="696" mass="77910">MVTSSANVMACNNLSVSQLTTELKSTVDGRNRSESIAYRNVRTRNVPTDPRIALGYTSSNSVHPKNTSDSSNPFTAKSAAAGNNSAHLAKTTNTQVSNIQPTSRSKLCSNDEKYKLPNLTKVQFDAAVHDDQVGDQNQEPKKEIPTKLSDEEDCLYIKTVNLGINNKIFTGSHHQSHSTKLHESTGYMGYQREDINNNKTRIPFINDEDSMSFNRNSSSRQYRNDLRSASIADVTQDCNDRAASKLSSENTPILAENDKISDIHHSDLCFAKAEICSEITNPIVSGSNKSELKIDTLDNKQENNSGDKNLRKKVILPLKQLRFGDKGDNSSSYDQDSTNNEVEIQQDRDDGTSSLTGIFLCIKMDQSCNYITGCNENIYLFLIVPSSNDQGENITSEPSRPVFEKSELSDAAAIEGMEEKLEKEGQVLGITNTSEKSVILEDRLEISDNTIMDAVRSEMGKSDNSFKAENKLGVTEEENHDQHIDNKKVQSEGIDQIEMRTSNNSCDAYHGPNITESGLREKNNEEFKLTDEFGCSEITQENSRAGKMNRYVLGKGHEDRITSTILEEKRIEIETSTETVINDIKIIKKEPEDLNSKFTKNESLRIELNINNSTSSTASNELELKISNKPKWNEQKYASPTANAQKLPKQEENLYERQSDRDESPIHPNIANSGEVLEFNDVHMLKKLIHMFVNSI</sequence>
<feature type="region of interest" description="Disordered" evidence="1">
    <location>
        <begin position="637"/>
        <end position="671"/>
    </location>
</feature>
<accession>B3RMQ7</accession>
<dbReference type="Proteomes" id="UP000009022">
    <property type="component" value="Unassembled WGS sequence"/>
</dbReference>
<organism evidence="2 3">
    <name type="scientific">Trichoplax adhaerens</name>
    <name type="common">Trichoplax reptans</name>
    <dbReference type="NCBI Taxonomy" id="10228"/>
    <lineage>
        <taxon>Eukaryota</taxon>
        <taxon>Metazoa</taxon>
        <taxon>Placozoa</taxon>
        <taxon>Uniplacotomia</taxon>
        <taxon>Trichoplacea</taxon>
        <taxon>Trichoplacidae</taxon>
        <taxon>Trichoplax</taxon>
    </lineage>
</organism>
<feature type="region of interest" description="Disordered" evidence="1">
    <location>
        <begin position="49"/>
        <end position="83"/>
    </location>
</feature>
<dbReference type="GeneID" id="6750368"/>
<protein>
    <submittedName>
        <fullName evidence="2">Uncharacterized protein</fullName>
    </submittedName>
</protein>